<proteinExistence type="predicted"/>
<evidence type="ECO:0000259" key="9">
    <source>
        <dbReference type="PROSITE" id="PS50929"/>
    </source>
</evidence>
<feature type="domain" description="ABC transporter" evidence="8">
    <location>
        <begin position="324"/>
        <end position="529"/>
    </location>
</feature>
<dbReference type="PANTHER" id="PTHR24221">
    <property type="entry name" value="ATP-BINDING CASSETTE SUB-FAMILY B"/>
    <property type="match status" value="1"/>
</dbReference>
<sequence length="529" mass="58548">MSITSYLLRCRKQSLIVLFWIALNSLCVLGNGLASAQALTSLVSLNLSTFLFWCGVQLVVNLIWMVQINYSNPAKEKAIQEMNQLMRSDLTKRLGGPSLSDFQQQSQETYVSWLTYDLETINDMGFEVLEYMLSQAFNILLGVGTLIVYHPSFLVSICLFAGLMTLIPKLFSQALAEKAVDFTQKNEALIHQISNRLSGFRILLGANKLDHIEQTILHSGDQYASSKISYAKTFGQMMALQNGTSFISQIAMIVQAGILFSLHLVPIGSVSSAPYFASIIFASLTGFFANYAELKNCQAIFDKWQSLENSRKSSGQPATFQQQVELKQTSLIFPDQATLSLPDLVATPGQKLALVGPSGSGKSSLLSLLLKERVPETGQVTWDTADSQQLSEDSLHDLIALVPQSPYLFDDSLRYNLTLGHAISDNRICNILDQLGLTDWRAQLPKGLDSFITQKELSGGQAQRLCLARALLADKPILLLDEATSAVEPSLRQTIENQLLSLDKTIFMVTHHLTPETEKRCDTVVRFSV</sequence>
<dbReference type="SMART" id="SM00382">
    <property type="entry name" value="AAA"/>
    <property type="match status" value="1"/>
</dbReference>
<dbReference type="Pfam" id="PF00005">
    <property type="entry name" value="ABC_tran"/>
    <property type="match status" value="1"/>
</dbReference>
<evidence type="ECO:0000259" key="8">
    <source>
        <dbReference type="PROSITE" id="PS50893"/>
    </source>
</evidence>
<keyword evidence="4 10" id="KW-0067">ATP-binding</keyword>
<protein>
    <submittedName>
        <fullName evidence="10">ATP-binding cassette domain-containing protein</fullName>
    </submittedName>
</protein>
<dbReference type="EMBL" id="JBHRZV010000049">
    <property type="protein sequence ID" value="MFC3928333.1"/>
    <property type="molecule type" value="Genomic_DNA"/>
</dbReference>
<feature type="transmembrane region" description="Helical" evidence="7">
    <location>
        <begin position="246"/>
        <end position="267"/>
    </location>
</feature>
<dbReference type="PROSITE" id="PS00211">
    <property type="entry name" value="ABC_TRANSPORTER_1"/>
    <property type="match status" value="1"/>
</dbReference>
<evidence type="ECO:0000256" key="6">
    <source>
        <dbReference type="ARBA" id="ARBA00023136"/>
    </source>
</evidence>
<dbReference type="InterPro" id="IPR027417">
    <property type="entry name" value="P-loop_NTPase"/>
</dbReference>
<evidence type="ECO:0000313" key="11">
    <source>
        <dbReference type="Proteomes" id="UP001595807"/>
    </source>
</evidence>
<evidence type="ECO:0000256" key="3">
    <source>
        <dbReference type="ARBA" id="ARBA00022741"/>
    </source>
</evidence>
<comment type="caution">
    <text evidence="10">The sequence shown here is derived from an EMBL/GenBank/DDBJ whole genome shotgun (WGS) entry which is preliminary data.</text>
</comment>
<keyword evidence="5 7" id="KW-1133">Transmembrane helix</keyword>
<gene>
    <name evidence="10" type="ORF">ACFORF_07115</name>
</gene>
<evidence type="ECO:0000256" key="2">
    <source>
        <dbReference type="ARBA" id="ARBA00022692"/>
    </source>
</evidence>
<evidence type="ECO:0000256" key="7">
    <source>
        <dbReference type="SAM" id="Phobius"/>
    </source>
</evidence>
<dbReference type="Pfam" id="PF00664">
    <property type="entry name" value="ABC_membrane"/>
    <property type="match status" value="1"/>
</dbReference>
<dbReference type="PANTHER" id="PTHR24221:SF654">
    <property type="entry name" value="ATP-BINDING CASSETTE SUB-FAMILY B MEMBER 6"/>
    <property type="match status" value="1"/>
</dbReference>
<dbReference type="InterPro" id="IPR039421">
    <property type="entry name" value="Type_1_exporter"/>
</dbReference>
<dbReference type="InterPro" id="IPR011527">
    <property type="entry name" value="ABC1_TM_dom"/>
</dbReference>
<reference evidence="11" key="1">
    <citation type="journal article" date="2019" name="Int. J. Syst. Evol. Microbiol.">
        <title>The Global Catalogue of Microorganisms (GCM) 10K type strain sequencing project: providing services to taxonomists for standard genome sequencing and annotation.</title>
        <authorList>
            <consortium name="The Broad Institute Genomics Platform"/>
            <consortium name="The Broad Institute Genome Sequencing Center for Infectious Disease"/>
            <person name="Wu L."/>
            <person name="Ma J."/>
        </authorList>
    </citation>
    <scope>NUCLEOTIDE SEQUENCE [LARGE SCALE GENOMIC DNA]</scope>
    <source>
        <strain evidence="11">CCUG 67170</strain>
    </source>
</reference>
<accession>A0ABV8CWQ3</accession>
<feature type="transmembrane region" description="Helical" evidence="7">
    <location>
        <begin position="273"/>
        <end position="292"/>
    </location>
</feature>
<keyword evidence="3" id="KW-0547">Nucleotide-binding</keyword>
<organism evidence="10 11">
    <name type="scientific">Streptococcus caprae</name>
    <dbReference type="NCBI Taxonomy" id="1640501"/>
    <lineage>
        <taxon>Bacteria</taxon>
        <taxon>Bacillati</taxon>
        <taxon>Bacillota</taxon>
        <taxon>Bacilli</taxon>
        <taxon>Lactobacillales</taxon>
        <taxon>Streptococcaceae</taxon>
        <taxon>Streptococcus</taxon>
    </lineage>
</organism>
<dbReference type="SUPFAM" id="SSF90123">
    <property type="entry name" value="ABC transporter transmembrane region"/>
    <property type="match status" value="1"/>
</dbReference>
<dbReference type="InterPro" id="IPR017871">
    <property type="entry name" value="ABC_transporter-like_CS"/>
</dbReference>
<dbReference type="SUPFAM" id="SSF52540">
    <property type="entry name" value="P-loop containing nucleoside triphosphate hydrolases"/>
    <property type="match status" value="1"/>
</dbReference>
<dbReference type="InterPro" id="IPR003593">
    <property type="entry name" value="AAA+_ATPase"/>
</dbReference>
<comment type="subcellular location">
    <subcellularLocation>
        <location evidence="1">Cell membrane</location>
        <topology evidence="1">Multi-pass membrane protein</topology>
    </subcellularLocation>
</comment>
<name>A0ABV8CWQ3_9STRE</name>
<feature type="domain" description="ABC transmembrane type-1" evidence="9">
    <location>
        <begin position="15"/>
        <end position="296"/>
    </location>
</feature>
<keyword evidence="2 7" id="KW-0812">Transmembrane</keyword>
<keyword evidence="6 7" id="KW-0472">Membrane</keyword>
<dbReference type="Gene3D" id="1.20.1560.10">
    <property type="entry name" value="ABC transporter type 1, transmembrane domain"/>
    <property type="match status" value="1"/>
</dbReference>
<dbReference type="Proteomes" id="UP001595807">
    <property type="component" value="Unassembled WGS sequence"/>
</dbReference>
<dbReference type="PROSITE" id="PS50929">
    <property type="entry name" value="ABC_TM1F"/>
    <property type="match status" value="1"/>
</dbReference>
<dbReference type="InterPro" id="IPR003439">
    <property type="entry name" value="ABC_transporter-like_ATP-bd"/>
</dbReference>
<dbReference type="InterPro" id="IPR036640">
    <property type="entry name" value="ABC1_TM_sf"/>
</dbReference>
<evidence type="ECO:0000256" key="4">
    <source>
        <dbReference type="ARBA" id="ARBA00022840"/>
    </source>
</evidence>
<evidence type="ECO:0000256" key="5">
    <source>
        <dbReference type="ARBA" id="ARBA00022989"/>
    </source>
</evidence>
<evidence type="ECO:0000256" key="1">
    <source>
        <dbReference type="ARBA" id="ARBA00004651"/>
    </source>
</evidence>
<keyword evidence="11" id="KW-1185">Reference proteome</keyword>
<dbReference type="GO" id="GO:0005524">
    <property type="term" value="F:ATP binding"/>
    <property type="evidence" value="ECO:0007669"/>
    <property type="project" value="UniProtKB-KW"/>
</dbReference>
<evidence type="ECO:0000313" key="10">
    <source>
        <dbReference type="EMBL" id="MFC3928333.1"/>
    </source>
</evidence>
<dbReference type="RefSeq" id="WP_380426781.1">
    <property type="nucleotide sequence ID" value="NZ_JBHRZV010000049.1"/>
</dbReference>
<dbReference type="Gene3D" id="3.40.50.300">
    <property type="entry name" value="P-loop containing nucleotide triphosphate hydrolases"/>
    <property type="match status" value="1"/>
</dbReference>
<feature type="transmembrane region" description="Helical" evidence="7">
    <location>
        <begin position="50"/>
        <end position="70"/>
    </location>
</feature>
<dbReference type="PROSITE" id="PS50893">
    <property type="entry name" value="ABC_TRANSPORTER_2"/>
    <property type="match status" value="1"/>
</dbReference>